<dbReference type="EMBL" id="JBHGVX010000004">
    <property type="protein sequence ID" value="KAL1797072.1"/>
    <property type="molecule type" value="Genomic_DNA"/>
</dbReference>
<reference evidence="5 6" key="1">
    <citation type="submission" date="2024-09" db="EMBL/GenBank/DDBJ databases">
        <title>T2T genomes of carrot and Alternaria dauci and their utility for understanding host-pathogen interaction during carrot leaf blight disease.</title>
        <authorList>
            <person name="Liu W."/>
            <person name="Xu S."/>
            <person name="Ou C."/>
            <person name="Liu X."/>
            <person name="Zhuang F."/>
            <person name="Deng X.W."/>
        </authorList>
    </citation>
    <scope>NUCLEOTIDE SEQUENCE [LARGE SCALE GENOMIC DNA]</scope>
    <source>
        <strain evidence="5 6">A2016</strain>
    </source>
</reference>
<protein>
    <recommendedName>
        <fullName evidence="4">LamG-like jellyroll fold domain-containing protein</fullName>
    </recommendedName>
</protein>
<feature type="domain" description="LamG-like jellyroll fold" evidence="4">
    <location>
        <begin position="376"/>
        <end position="510"/>
    </location>
</feature>
<comment type="caution">
    <text evidence="5">The sequence shown here is derived from an EMBL/GenBank/DDBJ whole genome shotgun (WGS) entry which is preliminary data.</text>
</comment>
<evidence type="ECO:0000256" key="1">
    <source>
        <dbReference type="ARBA" id="ARBA00022729"/>
    </source>
</evidence>
<keyword evidence="1" id="KW-0732">Signal</keyword>
<gene>
    <name evidence="5" type="ORF">ACET3X_005612</name>
</gene>
<dbReference type="InterPro" id="IPR013320">
    <property type="entry name" value="ConA-like_dom_sf"/>
</dbReference>
<evidence type="ECO:0000256" key="2">
    <source>
        <dbReference type="ARBA" id="ARBA00023157"/>
    </source>
</evidence>
<keyword evidence="6" id="KW-1185">Reference proteome</keyword>
<name>A0ABR3ULC1_9PLEO</name>
<dbReference type="RefSeq" id="XP_069307656.1">
    <property type="nucleotide sequence ID" value="XM_069451836.1"/>
</dbReference>
<evidence type="ECO:0000313" key="5">
    <source>
        <dbReference type="EMBL" id="KAL1797072.1"/>
    </source>
</evidence>
<feature type="region of interest" description="Disordered" evidence="3">
    <location>
        <begin position="63"/>
        <end position="90"/>
    </location>
</feature>
<dbReference type="Gene3D" id="2.60.120.200">
    <property type="match status" value="2"/>
</dbReference>
<evidence type="ECO:0000313" key="6">
    <source>
        <dbReference type="Proteomes" id="UP001578633"/>
    </source>
</evidence>
<keyword evidence="2" id="KW-1015">Disulfide bond</keyword>
<dbReference type="Proteomes" id="UP001578633">
    <property type="component" value="Chromosome 4"/>
</dbReference>
<evidence type="ECO:0000256" key="3">
    <source>
        <dbReference type="SAM" id="MobiDB-lite"/>
    </source>
</evidence>
<organism evidence="5 6">
    <name type="scientific">Alternaria dauci</name>
    <dbReference type="NCBI Taxonomy" id="48095"/>
    <lineage>
        <taxon>Eukaryota</taxon>
        <taxon>Fungi</taxon>
        <taxon>Dikarya</taxon>
        <taxon>Ascomycota</taxon>
        <taxon>Pezizomycotina</taxon>
        <taxon>Dothideomycetes</taxon>
        <taxon>Pleosporomycetidae</taxon>
        <taxon>Pleosporales</taxon>
        <taxon>Pleosporineae</taxon>
        <taxon>Pleosporaceae</taxon>
        <taxon>Alternaria</taxon>
        <taxon>Alternaria sect. Porri</taxon>
    </lineage>
</organism>
<dbReference type="SMART" id="SM00560">
    <property type="entry name" value="LamGL"/>
    <property type="match status" value="1"/>
</dbReference>
<dbReference type="SUPFAM" id="SSF49899">
    <property type="entry name" value="Concanavalin A-like lectins/glucanases"/>
    <property type="match status" value="2"/>
</dbReference>
<dbReference type="GeneID" id="96085934"/>
<dbReference type="Pfam" id="PF13385">
    <property type="entry name" value="Laminin_G_3"/>
    <property type="match status" value="1"/>
</dbReference>
<proteinExistence type="predicted"/>
<sequence>MAESSGLGDIRDPNEKAFTAPLKTKYQATRLIVHGGVSIAIALRRDIGTGRLGFDYVVLDPSGSNQDGSTGDGDQPKAPTAPKELLDSQGWTDSPLSLSFPKAVRVVGEEAIPNFSIPAVDKNEQTAAAGTPDSQLDPWFSSTLCLTENVPDFQVVSDGKHVFLFRQAINSVKAFTNKHLTDTDVSLYVDGNILCDRFILSGGILISPLEVRYRRSGQKTLALNTQDTLGMRDINDVFFCEPTFSIKFVSGLQPGNFSVLRTPTMTNDEFRWVFLAVSAKTKQLVCYTCGVSSDGLFDVLGRVYYSCEQDHKRVFSTSAGRCTALTEDGSWCRKAMTPVVSASPLSERAIQLGMEDIDPVLKLSSPMDLTSSVFKDGCTIEAWVLPAANTYEPGETCTIFGMQSGMGPSIVLDHKFCVALTDPCKPSETLFCIDKPLSADKWHHVAMTISNTTAQTVTLVVDGEASQPFTLTSSTKIMLQRLGSREDSEGGGLCGSIDEVRVWKHALHPGTLAASKGIRATGLESLLAACWHFDEGEGRVAFDATDNGNHINIELTNPNPTDGWTISEAPVRRGGGLTRQILRMQGVAITGGITVSTYYEQSTVAISSKDAKVPQVDKAKAEEKPLKRCARVLLCAVASKEGTQGNRLLLLDFGLLSDGTLSDTPGVLLIPSLKLKVTHSGLRRSLTSLLFIDAQGIELFGGFLDFDGAKCGQEAPFVWEAASGTVTIYFRGFDGTLNALPYNISRAVPVDYTATLSSHQTILAVAKLRTSQQITLRTQKCAWADPDVAVDLTVTAKMKDDTILEETWRGVPSDIGTFISIINGSHVADDIPDGTLVSCEQFEDPQDSQVAKSLRYQIKLRKPLVKTLFPGACLSIEGARVQTVEVAAAGTDSFFVSQPYRANMESTKYDPESVLEASKGAMVYFLGFDHRNLVSCTGKGTDSFENGSSIISLAQESAVGQFKPVRGGLIKTPAESIFDTAAETPYVSATSKTNALSFEQDVAFSTFGRAATTPACSGLTFESWIKITTGRNDAASTIIAYTSEKQARSDGGEKEVQTFVLSTVPRGSQTYSLEGNINDQLFRVDSSTVKADRWTHVACTCRNIYSLRLGGQDYVDLGTAAEFNMADFSVMFHVQFDRLGGSEQLLLTKATSRGSSTPLQVVVTEASRLKLTFWPDEDSEKSDVTIFGCESDFALRAGVAYKILVSRRMVNIKGKSAPRQGHLMTIKAWSATGALLHALTPPSESTLEQESSSSLSAKDLFKTRGTAACGLTATTDAPLLLGGAPFAKGVEGKIAGFHVWSKAIEPPDDVSKWRPENAAKSCVSGYSFTSPEGRVLLDDKTRNHGKLRGNPHWTSSPFTNDVKLSVYINGITQKTRQITPSAELQRPTGPHQLTLGNAIHGDSTFRYLSRKTSFQGELDELRIWEVARSRESICDALYSRLTEVPPEIAVYLPFDDMLPTSGAAAMPGRHSPCIRDESVNCWHLSIIGAGTPKFVVSGAPVGSDAACVAQALQTGPVSQLARKVQLGSQPTVGEYGDLTIGLNGGMEGSLKRVYGFIDADSGQWVLVTGFKIGALITEWVSQVQTSPTLIGYIEGAPPIPAENFASKDDRPSSAIRFVNATKCSYSYSSRRELGIDTNISYSRGAGAKWEADVGFGVTTQVASGEVKAAVKNVLDISSSSLTNEMSTATSHNTLDMRVETTGSWTAKDQDGKERYEAANTGIALVESEVADLFALRLKLRGSVKPLVAYQMRPNPDIPKDRNLVSFKINPMYTKQGCLDGRRGLEADDSYPMAGKDGPPRDVSYFKPGEAYALKDRIRRAEEQLAGEHERFDLSRINYAVSSLASSIDKGKLGWKELPKRNKRNICNSYVWTADGGTFQETLSTMDFVQLEVGGNSDVRMGIGGSLDVEVSVSACMATTNIDALVATHFNMMLTKESNSENSFELQVEMPPPIDIREQDAMTREWAKRPGAVDTYRWMSFWLEPSVDSTASFFQQVVDPLWLQQSSDPDAAVLRSLSESLKVEKQDAKTKAWRVFHRCTYVSRVPERTKSLTAAAAAAEQEKKVSHDYAPSWALISALEPYVRPAKNKSEVAAYAKPLVQELYPALQKQPRLLDQVLNMMVEYLGVPQVA</sequence>
<evidence type="ECO:0000259" key="4">
    <source>
        <dbReference type="SMART" id="SM00560"/>
    </source>
</evidence>
<accession>A0ABR3ULC1</accession>
<dbReference type="InterPro" id="IPR006558">
    <property type="entry name" value="LamG-like"/>
</dbReference>